<protein>
    <submittedName>
        <fullName evidence="1">Uncharacterized protein</fullName>
    </submittedName>
</protein>
<sequence>MPKSYNKKSLTFEALNFLIKLKRKPYKIKRNVLKSSDFKAFFCKGRIFLKETPTITAPTGLYQ</sequence>
<dbReference type="AlphaFoldDB" id="A0A828RIE6"/>
<dbReference type="EMBL" id="ACGX02000006">
    <property type="protein sequence ID" value="EGC15355.1"/>
    <property type="molecule type" value="Genomic_DNA"/>
</dbReference>
<evidence type="ECO:0000313" key="1">
    <source>
        <dbReference type="EMBL" id="EGC15355.1"/>
    </source>
</evidence>
<proteinExistence type="predicted"/>
<gene>
    <name evidence="1" type="ORF">HMPREF0536_11004</name>
</gene>
<accession>A0A828RIE6</accession>
<comment type="caution">
    <text evidence="1">The sequence shown here is derived from an EMBL/GenBank/DDBJ whole genome shotgun (WGS) entry which is preliminary data.</text>
</comment>
<reference evidence="1 2" key="1">
    <citation type="submission" date="2011-01" db="EMBL/GenBank/DDBJ databases">
        <authorList>
            <person name="Muzny D."/>
            <person name="Qin X."/>
            <person name="Buhay C."/>
            <person name="Dugan-Rocha S."/>
            <person name="Ding Y."/>
            <person name="Chen G."/>
            <person name="Hawes A."/>
            <person name="Holder M."/>
            <person name="Jhangiani S."/>
            <person name="Johnson A."/>
            <person name="Khan Z."/>
            <person name="Li Z."/>
            <person name="Liu W."/>
            <person name="Liu X."/>
            <person name="Perez L."/>
            <person name="Shen H."/>
            <person name="Wang Q."/>
            <person name="Watt J."/>
            <person name="Xi L."/>
            <person name="Xin Y."/>
            <person name="Zhou J."/>
            <person name="Deng J."/>
            <person name="Jiang H."/>
            <person name="Liu Y."/>
            <person name="Qu J."/>
            <person name="Song X.-Z."/>
            <person name="Zhang L."/>
            <person name="Villasana D."/>
            <person name="Johnson A."/>
            <person name="Liu J."/>
            <person name="Liyanage D."/>
            <person name="Lorensuhewa L."/>
            <person name="Robinson T."/>
            <person name="Song A."/>
            <person name="Song B.-B."/>
            <person name="Dinh H."/>
            <person name="Thornton R."/>
            <person name="Coyle M."/>
            <person name="Francisco L."/>
            <person name="Jackson L."/>
            <person name="Javaid M."/>
            <person name="Korchina V."/>
            <person name="Kovar C."/>
            <person name="Mata R."/>
            <person name="Mathew T."/>
            <person name="Ngo R."/>
            <person name="Nguyen L."/>
            <person name="Nguyen N."/>
            <person name="Okwuonu G."/>
            <person name="Ongeri F."/>
            <person name="Pham C."/>
            <person name="Simmons D."/>
            <person name="Wilczek-Boney K."/>
            <person name="Hale W."/>
            <person name="Jakkamsetti A."/>
            <person name="Pham P."/>
            <person name="Ruth R."/>
            <person name="San Lucas F."/>
            <person name="Warren J."/>
            <person name="Zhang J."/>
            <person name="Zhao Z."/>
            <person name="Zhou C."/>
            <person name="Zhu D."/>
            <person name="Lee S."/>
            <person name="Bess C."/>
            <person name="Blankenburg K."/>
            <person name="Forbes L."/>
            <person name="Fu Q."/>
            <person name="Gubbala S."/>
            <person name="Hirani K."/>
            <person name="Jayaseelan J.C."/>
            <person name="Lara F."/>
            <person name="Munidasa M."/>
            <person name="Palculict T."/>
            <person name="Patil S."/>
            <person name="Pu L.-L."/>
            <person name="Saada N."/>
            <person name="Tang L."/>
            <person name="Weissenberger G."/>
            <person name="Zhu Y."/>
            <person name="Hemphill L."/>
            <person name="Shang Y."/>
            <person name="Youmans B."/>
            <person name="Ayvaz T."/>
            <person name="Ross M."/>
            <person name="Santibanez J."/>
            <person name="Aqrawi P."/>
            <person name="Gross S."/>
            <person name="Joshi V."/>
            <person name="Fowler G."/>
            <person name="Nazareth L."/>
            <person name="Reid J."/>
            <person name="Worley K."/>
            <person name="Petrosino J."/>
            <person name="Highlander S."/>
            <person name="Gibbs R."/>
        </authorList>
    </citation>
    <scope>NUCLEOTIDE SEQUENCE [LARGE SCALE GENOMIC DNA]</scope>
    <source>
        <strain evidence="1 2">MM4-1A</strain>
    </source>
</reference>
<evidence type="ECO:0000313" key="2">
    <source>
        <dbReference type="Proteomes" id="UP000004335"/>
    </source>
</evidence>
<dbReference type="Proteomes" id="UP000004335">
    <property type="component" value="Unassembled WGS sequence"/>
</dbReference>
<organism evidence="1 2">
    <name type="scientific">Limosilactobacillus reuteri MM4-1A</name>
    <dbReference type="NCBI Taxonomy" id="548485"/>
    <lineage>
        <taxon>Bacteria</taxon>
        <taxon>Bacillati</taxon>
        <taxon>Bacillota</taxon>
        <taxon>Bacilli</taxon>
        <taxon>Lactobacillales</taxon>
        <taxon>Lactobacillaceae</taxon>
        <taxon>Limosilactobacillus</taxon>
    </lineage>
</organism>
<name>A0A828RIE6_LIMRT</name>